<dbReference type="InterPro" id="IPR050858">
    <property type="entry name" value="Mal-CoA-ACP_Trans/PKS_FabD"/>
</dbReference>
<evidence type="ECO:0000313" key="7">
    <source>
        <dbReference type="EMBL" id="HIQ81625.1"/>
    </source>
</evidence>
<dbReference type="InterPro" id="IPR001227">
    <property type="entry name" value="Ac_transferase_dom_sf"/>
</dbReference>
<sequence>MGKVAFVFAGQGAQFPGMGKELYESSPAARAVFDRAEAIRPGTLETCFSGPAEALAQTVNTQPCLFAMDYACAEAAREAGVSPDCLAGFSLGEVAAMAFAGVMDFEAAFRFVIKRAEEMQACAQKHPGAMGAVLRLAPKQVEDICLEFPANAFPVNYNCPGQTVVACAVDVYDALAARVSEARGRMVRLNVSGAFHTPWMGEATRALADYLADKALNAPNLPLYANATAQPYANDAADLLSRQVSMPVRWQESVERMAASGVDTFVEAGAGKTLSGLIRKTVSGARIFNVERPEDLEKLMEVRA</sequence>
<evidence type="ECO:0000256" key="2">
    <source>
        <dbReference type="ARBA" id="ARBA00023315"/>
    </source>
</evidence>
<dbReference type="AlphaFoldDB" id="A0A9D0ZJP2"/>
<dbReference type="GO" id="GO:0005829">
    <property type="term" value="C:cytosol"/>
    <property type="evidence" value="ECO:0007669"/>
    <property type="project" value="TreeGrafter"/>
</dbReference>
<comment type="catalytic activity">
    <reaction evidence="3 4">
        <text>holo-[ACP] + malonyl-CoA = malonyl-[ACP] + CoA</text>
        <dbReference type="Rhea" id="RHEA:41792"/>
        <dbReference type="Rhea" id="RHEA-COMP:9623"/>
        <dbReference type="Rhea" id="RHEA-COMP:9685"/>
        <dbReference type="ChEBI" id="CHEBI:57287"/>
        <dbReference type="ChEBI" id="CHEBI:57384"/>
        <dbReference type="ChEBI" id="CHEBI:64479"/>
        <dbReference type="ChEBI" id="CHEBI:78449"/>
        <dbReference type="EC" id="2.3.1.39"/>
    </reaction>
</comment>
<dbReference type="GO" id="GO:0006633">
    <property type="term" value="P:fatty acid biosynthetic process"/>
    <property type="evidence" value="ECO:0007669"/>
    <property type="project" value="TreeGrafter"/>
</dbReference>
<dbReference type="SUPFAM" id="SSF52151">
    <property type="entry name" value="FabD/lysophospholipase-like"/>
    <property type="match status" value="1"/>
</dbReference>
<dbReference type="SMART" id="SM00827">
    <property type="entry name" value="PKS_AT"/>
    <property type="match status" value="1"/>
</dbReference>
<dbReference type="PIRSF" id="PIRSF000446">
    <property type="entry name" value="Mct"/>
    <property type="match status" value="1"/>
</dbReference>
<dbReference type="InterPro" id="IPR024925">
    <property type="entry name" value="Malonyl_CoA-ACP_transAc"/>
</dbReference>
<evidence type="ECO:0000256" key="5">
    <source>
        <dbReference type="PIRSR" id="PIRSR000446-1"/>
    </source>
</evidence>
<dbReference type="Gene3D" id="3.40.366.10">
    <property type="entry name" value="Malonyl-Coenzyme A Acyl Carrier Protein, domain 2"/>
    <property type="match status" value="1"/>
</dbReference>
<evidence type="ECO:0000256" key="1">
    <source>
        <dbReference type="ARBA" id="ARBA00022679"/>
    </source>
</evidence>
<proteinExistence type="inferred from homology"/>
<keyword evidence="1 4" id="KW-0808">Transferase</keyword>
<reference evidence="7" key="2">
    <citation type="journal article" date="2021" name="PeerJ">
        <title>Extensive microbial diversity within the chicken gut microbiome revealed by metagenomics and culture.</title>
        <authorList>
            <person name="Gilroy R."/>
            <person name="Ravi A."/>
            <person name="Getino M."/>
            <person name="Pursley I."/>
            <person name="Horton D.L."/>
            <person name="Alikhan N.F."/>
            <person name="Baker D."/>
            <person name="Gharbi K."/>
            <person name="Hall N."/>
            <person name="Watson M."/>
            <person name="Adriaenssens E.M."/>
            <person name="Foster-Nyarko E."/>
            <person name="Jarju S."/>
            <person name="Secka A."/>
            <person name="Antonio M."/>
            <person name="Oren A."/>
            <person name="Chaudhuri R.R."/>
            <person name="La Ragione R."/>
            <person name="Hildebrand F."/>
            <person name="Pallen M.J."/>
        </authorList>
    </citation>
    <scope>NUCLEOTIDE SEQUENCE</scope>
    <source>
        <strain evidence="7">ChiSjej6B24-2974</strain>
    </source>
</reference>
<dbReference type="InterPro" id="IPR016035">
    <property type="entry name" value="Acyl_Trfase/lysoPLipase"/>
</dbReference>
<protein>
    <recommendedName>
        <fullName evidence="4">Malonyl CoA-acyl carrier protein transacylase</fullName>
        <ecNumber evidence="4">2.3.1.39</ecNumber>
    </recommendedName>
</protein>
<feature type="active site" evidence="5">
    <location>
        <position position="196"/>
    </location>
</feature>
<dbReference type="SUPFAM" id="SSF55048">
    <property type="entry name" value="Probable ACP-binding domain of malonyl-CoA ACP transacylase"/>
    <property type="match status" value="1"/>
</dbReference>
<dbReference type="EMBL" id="DVFZ01000010">
    <property type="protein sequence ID" value="HIQ81625.1"/>
    <property type="molecule type" value="Genomic_DNA"/>
</dbReference>
<evidence type="ECO:0000313" key="8">
    <source>
        <dbReference type="Proteomes" id="UP000824260"/>
    </source>
</evidence>
<dbReference type="GO" id="GO:0004314">
    <property type="term" value="F:[acyl-carrier-protein] S-malonyltransferase activity"/>
    <property type="evidence" value="ECO:0007669"/>
    <property type="project" value="UniProtKB-EC"/>
</dbReference>
<dbReference type="EC" id="2.3.1.39" evidence="4"/>
<organism evidence="7 8">
    <name type="scientific">Candidatus Pullichristensenella stercorigallinarum</name>
    <dbReference type="NCBI Taxonomy" id="2840909"/>
    <lineage>
        <taxon>Bacteria</taxon>
        <taxon>Bacillati</taxon>
        <taxon>Bacillota</taxon>
        <taxon>Clostridia</taxon>
        <taxon>Candidatus Pullichristensenella</taxon>
    </lineage>
</organism>
<reference evidence="7" key="1">
    <citation type="submission" date="2020-10" db="EMBL/GenBank/DDBJ databases">
        <authorList>
            <person name="Gilroy R."/>
        </authorList>
    </citation>
    <scope>NUCLEOTIDE SEQUENCE</scope>
    <source>
        <strain evidence="7">ChiSjej6B24-2974</strain>
    </source>
</reference>
<dbReference type="Proteomes" id="UP000824260">
    <property type="component" value="Unassembled WGS sequence"/>
</dbReference>
<comment type="similarity">
    <text evidence="4">Belongs to the fabD family.</text>
</comment>
<dbReference type="Pfam" id="PF00698">
    <property type="entry name" value="Acyl_transf_1"/>
    <property type="match status" value="1"/>
</dbReference>
<name>A0A9D0ZJP2_9FIRM</name>
<dbReference type="InterPro" id="IPR014043">
    <property type="entry name" value="Acyl_transferase_dom"/>
</dbReference>
<dbReference type="InterPro" id="IPR016036">
    <property type="entry name" value="Malonyl_transacylase_ACP-bd"/>
</dbReference>
<evidence type="ECO:0000259" key="6">
    <source>
        <dbReference type="SMART" id="SM00827"/>
    </source>
</evidence>
<feature type="domain" description="Malonyl-CoA:ACP transacylase (MAT)" evidence="6">
    <location>
        <begin position="7"/>
        <end position="295"/>
    </location>
</feature>
<evidence type="ECO:0000256" key="4">
    <source>
        <dbReference type="PIRNR" id="PIRNR000446"/>
    </source>
</evidence>
<feature type="active site" evidence="5">
    <location>
        <position position="90"/>
    </location>
</feature>
<accession>A0A9D0ZJP2</accession>
<gene>
    <name evidence="7" type="ORF">IAA52_00825</name>
</gene>
<comment type="caution">
    <text evidence="7">The sequence shown here is derived from an EMBL/GenBank/DDBJ whole genome shotgun (WGS) entry which is preliminary data.</text>
</comment>
<dbReference type="PANTHER" id="PTHR42681:SF1">
    <property type="entry name" value="MALONYL-COA-ACYL CARRIER PROTEIN TRANSACYLASE, MITOCHONDRIAL"/>
    <property type="match status" value="1"/>
</dbReference>
<evidence type="ECO:0000256" key="3">
    <source>
        <dbReference type="ARBA" id="ARBA00048462"/>
    </source>
</evidence>
<keyword evidence="2 4" id="KW-0012">Acyltransferase</keyword>
<dbReference type="PANTHER" id="PTHR42681">
    <property type="entry name" value="MALONYL-COA-ACYL CARRIER PROTEIN TRANSACYLASE, MITOCHONDRIAL"/>
    <property type="match status" value="1"/>
</dbReference>
<dbReference type="Gene3D" id="3.30.70.250">
    <property type="entry name" value="Malonyl-CoA ACP transacylase, ACP-binding"/>
    <property type="match status" value="1"/>
</dbReference>